<dbReference type="Pfam" id="PF00733">
    <property type="entry name" value="Asn_synthase"/>
    <property type="match status" value="1"/>
</dbReference>
<comment type="catalytic activity">
    <reaction evidence="6">
        <text>L-aspartate + L-glutamine + ATP + H2O = L-asparagine + L-glutamate + AMP + diphosphate + H(+)</text>
        <dbReference type="Rhea" id="RHEA:12228"/>
        <dbReference type="ChEBI" id="CHEBI:15377"/>
        <dbReference type="ChEBI" id="CHEBI:15378"/>
        <dbReference type="ChEBI" id="CHEBI:29985"/>
        <dbReference type="ChEBI" id="CHEBI:29991"/>
        <dbReference type="ChEBI" id="CHEBI:30616"/>
        <dbReference type="ChEBI" id="CHEBI:33019"/>
        <dbReference type="ChEBI" id="CHEBI:58048"/>
        <dbReference type="ChEBI" id="CHEBI:58359"/>
        <dbReference type="ChEBI" id="CHEBI:456215"/>
        <dbReference type="EC" id="6.3.5.4"/>
    </reaction>
</comment>
<dbReference type="InterPro" id="IPR006426">
    <property type="entry name" value="Asn_synth_AEB"/>
</dbReference>
<dbReference type="InterPro" id="IPR001962">
    <property type="entry name" value="Asn_synthase"/>
</dbReference>
<gene>
    <name evidence="9" type="ORF">tinsulaeT_26420</name>
</gene>
<evidence type="ECO:0000259" key="8">
    <source>
        <dbReference type="Pfam" id="PF13537"/>
    </source>
</evidence>
<dbReference type="InterPro" id="IPR017932">
    <property type="entry name" value="GATase_2_dom"/>
</dbReference>
<dbReference type="InterPro" id="IPR029055">
    <property type="entry name" value="Ntn_hydrolases_N"/>
</dbReference>
<keyword evidence="10" id="KW-1185">Reference proteome</keyword>
<comment type="pathway">
    <text evidence="1">Amino-acid biosynthesis; L-asparagine biosynthesis; L-asparagine from L-aspartate (L-Gln route): step 1/1.</text>
</comment>
<evidence type="ECO:0000256" key="3">
    <source>
        <dbReference type="ARBA" id="ARBA00012737"/>
    </source>
</evidence>
<evidence type="ECO:0000313" key="9">
    <source>
        <dbReference type="EMBL" id="GLX79302.1"/>
    </source>
</evidence>
<dbReference type="EC" id="6.3.5.4" evidence="3"/>
<dbReference type="Gene3D" id="3.60.20.10">
    <property type="entry name" value="Glutamine Phosphoribosylpyrophosphate, subunit 1, domain 1"/>
    <property type="match status" value="1"/>
</dbReference>
<feature type="domain" description="Asparagine synthetase" evidence="7">
    <location>
        <begin position="231"/>
        <end position="564"/>
    </location>
</feature>
<comment type="similarity">
    <text evidence="2">Belongs to the asparagine synthetase family.</text>
</comment>
<dbReference type="PANTHER" id="PTHR43284">
    <property type="entry name" value="ASPARAGINE SYNTHETASE (GLUTAMINE-HYDROLYZING)"/>
    <property type="match status" value="1"/>
</dbReference>
<dbReference type="Proteomes" id="UP001157186">
    <property type="component" value="Unassembled WGS sequence"/>
</dbReference>
<dbReference type="Pfam" id="PF13537">
    <property type="entry name" value="GATase_7"/>
    <property type="match status" value="1"/>
</dbReference>
<accession>A0ABQ6GTS1</accession>
<feature type="domain" description="Glutamine amidotransferase type-2" evidence="8">
    <location>
        <begin position="82"/>
        <end position="126"/>
    </location>
</feature>
<organism evidence="9 10">
    <name type="scientific">Thalassotalea insulae</name>
    <dbReference type="NCBI Taxonomy" id="2056778"/>
    <lineage>
        <taxon>Bacteria</taxon>
        <taxon>Pseudomonadati</taxon>
        <taxon>Pseudomonadota</taxon>
        <taxon>Gammaproteobacteria</taxon>
        <taxon>Alteromonadales</taxon>
        <taxon>Colwelliaceae</taxon>
        <taxon>Thalassotalea</taxon>
    </lineage>
</organism>
<reference evidence="9 10" key="1">
    <citation type="submission" date="2023-03" db="EMBL/GenBank/DDBJ databases">
        <title>Draft genome sequence of Thalassotalea insulae KCTC 62186T.</title>
        <authorList>
            <person name="Sawabe T."/>
        </authorList>
    </citation>
    <scope>NUCLEOTIDE SEQUENCE [LARGE SCALE GENOMIC DNA]</scope>
    <source>
        <strain evidence="9 10">KCTC 62186</strain>
    </source>
</reference>
<evidence type="ECO:0000256" key="2">
    <source>
        <dbReference type="ARBA" id="ARBA00005752"/>
    </source>
</evidence>
<dbReference type="InterPro" id="IPR051786">
    <property type="entry name" value="ASN_synthetase/amidase"/>
</dbReference>
<keyword evidence="5" id="KW-0067">ATP-binding</keyword>
<comment type="caution">
    <text evidence="9">The sequence shown here is derived from an EMBL/GenBank/DDBJ whole genome shotgun (WGS) entry which is preliminary data.</text>
</comment>
<dbReference type="InterPro" id="IPR014729">
    <property type="entry name" value="Rossmann-like_a/b/a_fold"/>
</dbReference>
<dbReference type="EMBL" id="BSST01000001">
    <property type="protein sequence ID" value="GLX79302.1"/>
    <property type="molecule type" value="Genomic_DNA"/>
</dbReference>
<evidence type="ECO:0000256" key="4">
    <source>
        <dbReference type="ARBA" id="ARBA00022741"/>
    </source>
</evidence>
<sequence>MPNLSDLYQIQWGQEKSAQTTTALQQYNFITAHGCHFCINIGSTIKVWQDNQYFALFNGYHLNDLKLKNDAFLKQLSYGSQEQRIQWLKDTTGYFNLLIINKNSGEMFLARDKYGCKPLYYSINAGSGTISNYLAQFNRTQFSFDPIGLYESIHYRWLSGKQTLETSIEQIPAGYYGTITDSKVQTTQYWYWHQLSNNKNSQQLSLNTATEKVSKYLDEYFQLLEPQVNKVLIPLSGGVDSSILAAKAKQHLGNKCVAGIIEFEDENPELETAIYFANTLNMPYRLIKYHNESILEDCKQLVTHLEQLPRHYSSMPFYRLLNISDEFDAIIYGEPGDTFFGSHTIKRLLKQLKRMQLLKSLPVSLSTSNILASTFPQIHTKVKNFQQTHLHQLIHSADKIAFSNIDTTILARLKDYYTEQLDIDQQLPLENEKQFNRLEQHHQLSWIKTYMMITDIADHLVTAERLIKNKSVKLLTPLTYDKIAQASWQLSSKAYLGKDQVKEVLRKIGCQYYSKESMYAPKYGFNTPKDKWLKILNTQFVTSLKSGYLINKNIITQQQLDTFEQLSAEMRWTLYHLERYIQNASEHIN</sequence>
<evidence type="ECO:0000256" key="5">
    <source>
        <dbReference type="ARBA" id="ARBA00022840"/>
    </source>
</evidence>
<evidence type="ECO:0000259" key="7">
    <source>
        <dbReference type="Pfam" id="PF00733"/>
    </source>
</evidence>
<evidence type="ECO:0000256" key="1">
    <source>
        <dbReference type="ARBA" id="ARBA00005187"/>
    </source>
</evidence>
<name>A0ABQ6GTS1_9GAMM</name>
<protein>
    <recommendedName>
        <fullName evidence="3">asparagine synthase (glutamine-hydrolyzing)</fullName>
        <ecNumber evidence="3">6.3.5.4</ecNumber>
    </recommendedName>
</protein>
<evidence type="ECO:0000313" key="10">
    <source>
        <dbReference type="Proteomes" id="UP001157186"/>
    </source>
</evidence>
<evidence type="ECO:0000256" key="6">
    <source>
        <dbReference type="ARBA" id="ARBA00048741"/>
    </source>
</evidence>
<dbReference type="PANTHER" id="PTHR43284:SF1">
    <property type="entry name" value="ASPARAGINE SYNTHETASE"/>
    <property type="match status" value="1"/>
</dbReference>
<dbReference type="RefSeq" id="WP_284245207.1">
    <property type="nucleotide sequence ID" value="NZ_BSST01000001.1"/>
</dbReference>
<dbReference type="Gene3D" id="3.40.50.620">
    <property type="entry name" value="HUPs"/>
    <property type="match status" value="1"/>
</dbReference>
<dbReference type="SUPFAM" id="SSF56235">
    <property type="entry name" value="N-terminal nucleophile aminohydrolases (Ntn hydrolases)"/>
    <property type="match status" value="1"/>
</dbReference>
<keyword evidence="4" id="KW-0547">Nucleotide-binding</keyword>
<dbReference type="SUPFAM" id="SSF52402">
    <property type="entry name" value="Adenine nucleotide alpha hydrolases-like"/>
    <property type="match status" value="1"/>
</dbReference>
<dbReference type="PIRSF" id="PIRSF001589">
    <property type="entry name" value="Asn_synthetase_glu-h"/>
    <property type="match status" value="1"/>
</dbReference>
<proteinExistence type="inferred from homology"/>